<dbReference type="PANTHER" id="PTHR43004">
    <property type="entry name" value="TRK SYSTEM POTASSIUM UPTAKE PROTEIN"/>
    <property type="match status" value="1"/>
</dbReference>
<sequence>MPTPALRTPVLLAGAGVAGSLTALELAHHGVASIVVERASGPPRAADPVLISGRSMELLRRLGLARELRPDGVDPSCPIDILWSRAAGRAPALTWRLPSAEELRRTYAATADGTAPIEPYLLISGADLAVRLRRALRRHPLIDLRTRWTLTDVREDRDGVAATVIDAEAGTRVVIETAYLAGCDGADSTVRRCAGLSLEELGPPAPYVTVHFRSAALAGRWPNPAALIATEVTLVTGHSGDLCVAHLPVTADEQAGVGDPAELLRDRLGLPGDPPEIVAVAQRTGVPSIARAYRRGRVFLAGQAAHQLEAPVDEVDTCIGDAVGLGWRLAAAVHAWAGEPLLAGYQGERRQQALLDRELARRALQTRRRFQRLVESGANEQVMAEALGQEAPQLDPARTGAPRTAGRPGFRPPAFRLAGGDHLFDRLGPQFTLVDLTAGQHGWPLLSAARARGIPVRHLPVTGVPMPAAWPGRLVLIRPDQQVAWCANDVPADCGAVLDQVTGTRQALYENT</sequence>
<accession>A0A919K9B8</accession>
<evidence type="ECO:0000256" key="1">
    <source>
        <dbReference type="ARBA" id="ARBA00022630"/>
    </source>
</evidence>
<dbReference type="Proteomes" id="UP000629619">
    <property type="component" value="Unassembled WGS sequence"/>
</dbReference>
<dbReference type="PRINTS" id="PR00420">
    <property type="entry name" value="RNGMNOXGNASE"/>
</dbReference>
<dbReference type="Gene3D" id="3.30.9.10">
    <property type="entry name" value="D-Amino Acid Oxidase, subunit A, domain 2"/>
    <property type="match status" value="1"/>
</dbReference>
<keyword evidence="6" id="KW-1185">Reference proteome</keyword>
<gene>
    <name evidence="5" type="ORF">Asi03nite_09500</name>
</gene>
<dbReference type="Pfam" id="PF01494">
    <property type="entry name" value="FAD_binding_3"/>
    <property type="match status" value="1"/>
</dbReference>
<keyword evidence="2" id="KW-0274">FAD</keyword>
<dbReference type="AlphaFoldDB" id="A0A919K9B8"/>
<feature type="region of interest" description="Disordered" evidence="3">
    <location>
        <begin position="388"/>
        <end position="410"/>
    </location>
</feature>
<evidence type="ECO:0000256" key="2">
    <source>
        <dbReference type="ARBA" id="ARBA00022827"/>
    </source>
</evidence>
<proteinExistence type="predicted"/>
<dbReference type="InterPro" id="IPR050641">
    <property type="entry name" value="RIFMO-like"/>
</dbReference>
<evidence type="ECO:0000256" key="3">
    <source>
        <dbReference type="SAM" id="MobiDB-lite"/>
    </source>
</evidence>
<evidence type="ECO:0000313" key="5">
    <source>
        <dbReference type="EMBL" id="GIF03412.1"/>
    </source>
</evidence>
<protein>
    <recommendedName>
        <fullName evidence="4">FAD-binding domain-containing protein</fullName>
    </recommendedName>
</protein>
<dbReference type="EMBL" id="BOMW01000010">
    <property type="protein sequence ID" value="GIF03412.1"/>
    <property type="molecule type" value="Genomic_DNA"/>
</dbReference>
<evidence type="ECO:0000259" key="4">
    <source>
        <dbReference type="Pfam" id="PF01494"/>
    </source>
</evidence>
<feature type="domain" description="FAD-binding" evidence="4">
    <location>
        <begin position="7"/>
        <end position="353"/>
    </location>
</feature>
<evidence type="ECO:0000313" key="6">
    <source>
        <dbReference type="Proteomes" id="UP000629619"/>
    </source>
</evidence>
<dbReference type="InterPro" id="IPR036188">
    <property type="entry name" value="FAD/NAD-bd_sf"/>
</dbReference>
<reference evidence="5" key="1">
    <citation type="submission" date="2021-01" db="EMBL/GenBank/DDBJ databases">
        <title>Whole genome shotgun sequence of Actinoplanes siamensis NBRC 109076.</title>
        <authorList>
            <person name="Komaki H."/>
            <person name="Tamura T."/>
        </authorList>
    </citation>
    <scope>NUCLEOTIDE SEQUENCE</scope>
    <source>
        <strain evidence="5">NBRC 109076</strain>
    </source>
</reference>
<dbReference type="GO" id="GO:0016709">
    <property type="term" value="F:oxidoreductase activity, acting on paired donors, with incorporation or reduction of molecular oxygen, NAD(P)H as one donor, and incorporation of one atom of oxygen"/>
    <property type="evidence" value="ECO:0007669"/>
    <property type="project" value="UniProtKB-ARBA"/>
</dbReference>
<comment type="caution">
    <text evidence="5">The sequence shown here is derived from an EMBL/GenBank/DDBJ whole genome shotgun (WGS) entry which is preliminary data.</text>
</comment>
<dbReference type="RefSeq" id="WP_203677147.1">
    <property type="nucleotide sequence ID" value="NZ_BOMW01000010.1"/>
</dbReference>
<dbReference type="GO" id="GO:0071949">
    <property type="term" value="F:FAD binding"/>
    <property type="evidence" value="ECO:0007669"/>
    <property type="project" value="InterPro"/>
</dbReference>
<dbReference type="Gene3D" id="3.40.30.120">
    <property type="match status" value="1"/>
</dbReference>
<name>A0A919K9B8_9ACTN</name>
<keyword evidence="1" id="KW-0285">Flavoprotein</keyword>
<organism evidence="5 6">
    <name type="scientific">Actinoplanes siamensis</name>
    <dbReference type="NCBI Taxonomy" id="1223317"/>
    <lineage>
        <taxon>Bacteria</taxon>
        <taxon>Bacillati</taxon>
        <taxon>Actinomycetota</taxon>
        <taxon>Actinomycetes</taxon>
        <taxon>Micromonosporales</taxon>
        <taxon>Micromonosporaceae</taxon>
        <taxon>Actinoplanes</taxon>
    </lineage>
</organism>
<dbReference type="PANTHER" id="PTHR43004:SF21">
    <property type="entry name" value="FAD-BINDING DOMAIN-CONTAINING PROTEIN-RELATED"/>
    <property type="match status" value="1"/>
</dbReference>
<dbReference type="Gene3D" id="3.50.50.60">
    <property type="entry name" value="FAD/NAD(P)-binding domain"/>
    <property type="match status" value="1"/>
</dbReference>
<dbReference type="Pfam" id="PF21274">
    <property type="entry name" value="Rng_hyd_C"/>
    <property type="match status" value="1"/>
</dbReference>
<dbReference type="SUPFAM" id="SSF51905">
    <property type="entry name" value="FAD/NAD(P)-binding domain"/>
    <property type="match status" value="1"/>
</dbReference>
<dbReference type="InterPro" id="IPR002938">
    <property type="entry name" value="FAD-bd"/>
</dbReference>